<dbReference type="OMA" id="TEIDWIC"/>
<evidence type="ECO:0000313" key="1">
    <source>
        <dbReference type="EMBL" id="EQC30144.1"/>
    </source>
</evidence>
<dbReference type="SUPFAM" id="SSF52047">
    <property type="entry name" value="RNI-like"/>
    <property type="match status" value="1"/>
</dbReference>
<dbReference type="AlphaFoldDB" id="T0PX88"/>
<gene>
    <name evidence="1" type="ORF">SDRG_12202</name>
</gene>
<sequence>MVAMTQLPPAPAHQRRRLLPASVLDIPGIVIAIVQLTPERRDIFSLVAALPATSRSPALTALVLCLRSGYAWPTLCVPSVHATEIDWICAAIPVFPSAIIAGVCSSGRWQAGDPGFQIPFCGFLNKWAPKMTALNSLAIKDLEHRRELGRVLARCSRLKKAMLLTSHVDLLETVTSPRHCVSELDLRCDSTNDHARALIAPLRRWLASGHARHLSLLQVAIPMDAGLGHALATSRTLSSLYLFESSESVVHSLVAHGATMASLSELVLDRCSAESIVGLVPLLPLKRMKKLDFCVAVPNGPEIGDVITAALPHLSGLEHFTLTSACVSVSAMRPPTALTSTLRTLEFCNVSLSVACLDAILLWATSSTRLESVLWKYCAIFGQSIDVTATCWGTLPLAEALRATHAPVKFELALHGNKMDLHDVQALLEAVATCTNVSVLLPTQCRMYLKEESDPHVAQARAAGVTIDTWSYRLHSPVVVAPATTNT</sequence>
<dbReference type="GeneID" id="19952929"/>
<evidence type="ECO:0000313" key="2">
    <source>
        <dbReference type="Proteomes" id="UP000030762"/>
    </source>
</evidence>
<proteinExistence type="predicted"/>
<accession>T0PX88</accession>
<keyword evidence="2" id="KW-1185">Reference proteome</keyword>
<dbReference type="EMBL" id="JH767178">
    <property type="protein sequence ID" value="EQC30144.1"/>
    <property type="molecule type" value="Genomic_DNA"/>
</dbReference>
<evidence type="ECO:0008006" key="3">
    <source>
        <dbReference type="Google" id="ProtNLM"/>
    </source>
</evidence>
<dbReference type="Gene3D" id="3.80.10.10">
    <property type="entry name" value="Ribonuclease Inhibitor"/>
    <property type="match status" value="1"/>
</dbReference>
<organism evidence="1 2">
    <name type="scientific">Saprolegnia diclina (strain VS20)</name>
    <dbReference type="NCBI Taxonomy" id="1156394"/>
    <lineage>
        <taxon>Eukaryota</taxon>
        <taxon>Sar</taxon>
        <taxon>Stramenopiles</taxon>
        <taxon>Oomycota</taxon>
        <taxon>Saprolegniomycetes</taxon>
        <taxon>Saprolegniales</taxon>
        <taxon>Saprolegniaceae</taxon>
        <taxon>Saprolegnia</taxon>
    </lineage>
</organism>
<dbReference type="VEuPathDB" id="FungiDB:SDRG_12202"/>
<dbReference type="Proteomes" id="UP000030762">
    <property type="component" value="Unassembled WGS sequence"/>
</dbReference>
<dbReference type="InParanoid" id="T0PX88"/>
<dbReference type="InterPro" id="IPR032675">
    <property type="entry name" value="LRR_dom_sf"/>
</dbReference>
<name>T0PX88_SAPDV</name>
<dbReference type="RefSeq" id="XP_008616487.1">
    <property type="nucleotide sequence ID" value="XM_008618265.1"/>
</dbReference>
<reference evidence="1 2" key="1">
    <citation type="submission" date="2012-04" db="EMBL/GenBank/DDBJ databases">
        <title>The Genome Sequence of Saprolegnia declina VS20.</title>
        <authorList>
            <consortium name="The Broad Institute Genome Sequencing Platform"/>
            <person name="Russ C."/>
            <person name="Nusbaum C."/>
            <person name="Tyler B."/>
            <person name="van West P."/>
            <person name="Dieguez-Uribeondo J."/>
            <person name="de Bruijn I."/>
            <person name="Tripathy S."/>
            <person name="Jiang R."/>
            <person name="Young S.K."/>
            <person name="Zeng Q."/>
            <person name="Gargeya S."/>
            <person name="Fitzgerald M."/>
            <person name="Haas B."/>
            <person name="Abouelleil A."/>
            <person name="Alvarado L."/>
            <person name="Arachchi H.M."/>
            <person name="Berlin A."/>
            <person name="Chapman S.B."/>
            <person name="Goldberg J."/>
            <person name="Griggs A."/>
            <person name="Gujja S."/>
            <person name="Hansen M."/>
            <person name="Howarth C."/>
            <person name="Imamovic A."/>
            <person name="Larimer J."/>
            <person name="McCowen C."/>
            <person name="Montmayeur A."/>
            <person name="Murphy C."/>
            <person name="Neiman D."/>
            <person name="Pearson M."/>
            <person name="Priest M."/>
            <person name="Roberts A."/>
            <person name="Saif S."/>
            <person name="Shea T."/>
            <person name="Sisk P."/>
            <person name="Sykes S."/>
            <person name="Wortman J."/>
            <person name="Nusbaum C."/>
            <person name="Birren B."/>
        </authorList>
    </citation>
    <scope>NUCLEOTIDE SEQUENCE [LARGE SCALE GENOMIC DNA]</scope>
    <source>
        <strain evidence="1 2">VS20</strain>
    </source>
</reference>
<protein>
    <recommendedName>
        <fullName evidence="3">F-box domain-containing protein</fullName>
    </recommendedName>
</protein>